<dbReference type="EMBL" id="BX569690">
    <property type="protein sequence ID" value="CAE07131.1"/>
    <property type="molecule type" value="Genomic_DNA"/>
</dbReference>
<dbReference type="KEGG" id="syw:SYNW0616"/>
<proteinExistence type="predicted"/>
<dbReference type="AlphaFoldDB" id="Q7U8K1"/>
<dbReference type="RefSeq" id="WP_011127483.1">
    <property type="nucleotide sequence ID" value="NC_005070.1"/>
</dbReference>
<organism evidence="1 2">
    <name type="scientific">Parasynechococcus marenigrum (strain WH8102)</name>
    <dbReference type="NCBI Taxonomy" id="84588"/>
    <lineage>
        <taxon>Bacteria</taxon>
        <taxon>Bacillati</taxon>
        <taxon>Cyanobacteriota</taxon>
        <taxon>Cyanophyceae</taxon>
        <taxon>Synechococcales</taxon>
        <taxon>Prochlorococcaceae</taxon>
        <taxon>Parasynechococcus</taxon>
        <taxon>Parasynechococcus marenigrum</taxon>
    </lineage>
</organism>
<dbReference type="Proteomes" id="UP000001422">
    <property type="component" value="Chromosome"/>
</dbReference>
<evidence type="ECO:0000313" key="1">
    <source>
        <dbReference type="EMBL" id="CAE07131.1"/>
    </source>
</evidence>
<gene>
    <name evidence="1" type="primary">hli3</name>
    <name evidence="1" type="ordered locus">SYNW0616</name>
</gene>
<dbReference type="STRING" id="84588.SYNW0616"/>
<keyword evidence="2" id="KW-1185">Reference proteome</keyword>
<dbReference type="eggNOG" id="ENOG5032Z0N">
    <property type="taxonomic scope" value="Bacteria"/>
</dbReference>
<dbReference type="SUPFAM" id="SSF103511">
    <property type="entry name" value="Chlorophyll a-b binding protein"/>
    <property type="match status" value="1"/>
</dbReference>
<sequence>MLEPTDIPQRRLPRFGFHGHTEKLNGRAAMLGFIALLAVEIKLGHGLLIW</sequence>
<evidence type="ECO:0000313" key="2">
    <source>
        <dbReference type="Proteomes" id="UP000001422"/>
    </source>
</evidence>
<dbReference type="HOGENOM" id="CLU_171075_4_0_3"/>
<reference evidence="1 2" key="1">
    <citation type="journal article" date="2003" name="Nature">
        <title>The genome of a motile marine Synechococcus.</title>
        <authorList>
            <person name="Palenik B."/>
            <person name="Brahamsha B."/>
            <person name="Larimer F."/>
            <person name="Land M."/>
            <person name="Hauser L."/>
            <person name="Chain P."/>
            <person name="Lamerdin J."/>
            <person name="Regala W."/>
            <person name="Allen E.A."/>
            <person name="McCarren J."/>
            <person name="Paulsen I."/>
            <person name="Dufresne A."/>
            <person name="Partensky F."/>
            <person name="Webb E."/>
            <person name="Waterbury J."/>
        </authorList>
    </citation>
    <scope>NUCLEOTIDE SEQUENCE [LARGE SCALE GENOMIC DNA]</scope>
    <source>
        <strain evidence="1 2">WH8102</strain>
    </source>
</reference>
<protein>
    <submittedName>
        <fullName evidence="1">High light inducible protein</fullName>
    </submittedName>
</protein>
<accession>Q7U8K1</accession>
<name>Q7U8K1_PARMW</name>